<dbReference type="CDD" id="cd03860">
    <property type="entry name" value="M14_CP_A-B_like"/>
    <property type="match status" value="1"/>
</dbReference>
<proteinExistence type="inferred from homology"/>
<feature type="region of interest" description="Disordered" evidence="15">
    <location>
        <begin position="1063"/>
        <end position="1094"/>
    </location>
</feature>
<dbReference type="InterPro" id="IPR011993">
    <property type="entry name" value="PH-like_dom_sf"/>
</dbReference>
<dbReference type="GO" id="GO:0004181">
    <property type="term" value="F:metallocarboxypeptidase activity"/>
    <property type="evidence" value="ECO:0007669"/>
    <property type="project" value="InterPro"/>
</dbReference>
<dbReference type="SUPFAM" id="SSF52799">
    <property type="entry name" value="(Phosphotyrosine protein) phosphatases II"/>
    <property type="match status" value="1"/>
</dbReference>
<dbReference type="InterPro" id="IPR003146">
    <property type="entry name" value="M14A_act_pep"/>
</dbReference>
<evidence type="ECO:0000256" key="1">
    <source>
        <dbReference type="ARBA" id="ARBA00001947"/>
    </source>
</evidence>
<feature type="region of interest" description="Disordered" evidence="15">
    <location>
        <begin position="1270"/>
        <end position="1357"/>
    </location>
</feature>
<comment type="similarity">
    <text evidence="3 14">Belongs to the peptidase M14 family.</text>
</comment>
<evidence type="ECO:0000259" key="16">
    <source>
        <dbReference type="PROSITE" id="PS50001"/>
    </source>
</evidence>
<feature type="compositionally biased region" description="Polar residues" evidence="15">
    <location>
        <begin position="932"/>
        <end position="942"/>
    </location>
</feature>
<dbReference type="InterPro" id="IPR057246">
    <property type="entry name" value="CARBOXYPEPT_ZN_1"/>
</dbReference>
<feature type="compositionally biased region" description="Polar residues" evidence="15">
    <location>
        <begin position="1295"/>
        <end position="1312"/>
    </location>
</feature>
<dbReference type="InterPro" id="IPR014020">
    <property type="entry name" value="Tensin_C2-dom"/>
</dbReference>
<feature type="compositionally biased region" description="Basic and acidic residues" evidence="15">
    <location>
        <begin position="725"/>
        <end position="742"/>
    </location>
</feature>
<dbReference type="InterPro" id="IPR000834">
    <property type="entry name" value="Peptidase_M14"/>
</dbReference>
<dbReference type="SUPFAM" id="SSF54897">
    <property type="entry name" value="Protease propeptides/inhibitors"/>
    <property type="match status" value="1"/>
</dbReference>
<dbReference type="STRING" id="471704.A0A195D8M1"/>
<keyword evidence="8" id="KW-0378">Hydrolase</keyword>
<dbReference type="GO" id="GO:0008270">
    <property type="term" value="F:zinc ion binding"/>
    <property type="evidence" value="ECO:0007669"/>
    <property type="project" value="InterPro"/>
</dbReference>
<dbReference type="Pfam" id="PF08416">
    <property type="entry name" value="PTB"/>
    <property type="match status" value="1"/>
</dbReference>
<dbReference type="PANTHER" id="PTHR45734:SF10">
    <property type="entry name" value="BLISTERY, ISOFORM A"/>
    <property type="match status" value="1"/>
</dbReference>
<evidence type="ECO:0000256" key="9">
    <source>
        <dbReference type="ARBA" id="ARBA00022833"/>
    </source>
</evidence>
<feature type="region of interest" description="Disordered" evidence="15">
    <location>
        <begin position="807"/>
        <end position="839"/>
    </location>
</feature>
<dbReference type="SUPFAM" id="SSF49562">
    <property type="entry name" value="C2 domain (Calcium/lipid-binding domain, CaLB)"/>
    <property type="match status" value="1"/>
</dbReference>
<feature type="domain" description="C2 tensin-type" evidence="18">
    <location>
        <begin position="321"/>
        <end position="443"/>
    </location>
</feature>
<dbReference type="CDD" id="cd09927">
    <property type="entry name" value="SH2_Tensin_like"/>
    <property type="match status" value="1"/>
</dbReference>
<dbReference type="Pfam" id="PF00017">
    <property type="entry name" value="SH2"/>
    <property type="match status" value="1"/>
</dbReference>
<dbReference type="GO" id="GO:0006508">
    <property type="term" value="P:proteolysis"/>
    <property type="evidence" value="ECO:0007669"/>
    <property type="project" value="InterPro"/>
</dbReference>
<feature type="domain" description="Peptidase M14" evidence="19">
    <location>
        <begin position="1854"/>
        <end position="2177"/>
    </location>
</feature>
<evidence type="ECO:0000313" key="20">
    <source>
        <dbReference type="EMBL" id="KYN09221.1"/>
    </source>
</evidence>
<dbReference type="SUPFAM" id="SSF53187">
    <property type="entry name" value="Zn-dependent exopeptidases"/>
    <property type="match status" value="1"/>
</dbReference>
<dbReference type="Gene3D" id="3.30.70.340">
    <property type="entry name" value="Metallocarboxypeptidase-like"/>
    <property type="match status" value="1"/>
</dbReference>
<feature type="active site" description="Proton donor/acceptor" evidence="14">
    <location>
        <position position="2143"/>
    </location>
</feature>
<dbReference type="InterPro" id="IPR036860">
    <property type="entry name" value="SH2_dom_sf"/>
</dbReference>
<dbReference type="InterPro" id="IPR006020">
    <property type="entry name" value="PTB/PI_dom"/>
</dbReference>
<dbReference type="InterPro" id="IPR051484">
    <property type="entry name" value="Tensin_PTEN_phosphatase"/>
</dbReference>
<feature type="region of interest" description="Disordered" evidence="15">
    <location>
        <begin position="1190"/>
        <end position="1212"/>
    </location>
</feature>
<comment type="similarity">
    <text evidence="4">Belongs to the PTEN phosphatase protein family.</text>
</comment>
<evidence type="ECO:0000256" key="11">
    <source>
        <dbReference type="ARBA" id="ARBA00022949"/>
    </source>
</evidence>
<dbReference type="FunFam" id="3.40.630.10:FF:000056">
    <property type="entry name" value="Zinc carboxypeptidase"/>
    <property type="match status" value="1"/>
</dbReference>
<dbReference type="SUPFAM" id="SSF50729">
    <property type="entry name" value="PH domain-like"/>
    <property type="match status" value="1"/>
</dbReference>
<feature type="domain" description="Phosphatase tensin-type" evidence="17">
    <location>
        <begin position="152"/>
        <end position="316"/>
    </location>
</feature>
<dbReference type="InterPro" id="IPR000980">
    <property type="entry name" value="SH2"/>
</dbReference>
<keyword evidence="7" id="KW-0479">Metal-binding</keyword>
<dbReference type="PROSITE" id="PS51182">
    <property type="entry name" value="C2_TENSIN"/>
    <property type="match status" value="1"/>
</dbReference>
<dbReference type="SMART" id="SM00631">
    <property type="entry name" value="Zn_pept"/>
    <property type="match status" value="1"/>
</dbReference>
<feature type="compositionally biased region" description="Polar residues" evidence="15">
    <location>
        <begin position="1321"/>
        <end position="1357"/>
    </location>
</feature>
<dbReference type="CDD" id="cd01213">
    <property type="entry name" value="PTB_tensin"/>
    <property type="match status" value="1"/>
</dbReference>
<sequence>MTSSNSSSLSRAWLRANCCRCGDTRQDTANNNFNEAKTLLREETETLLHRIAFTVWHTALHIESEHNGGYESQPKNVNHIARSKQQRVLRKDIAMPENIVVRIIYAPKYSKVDRNSMSRIDDGFTMQTSAMVSTPARTPGVGADSTMTGSGKGGGRVTEVMELCYVTERIIALWYREDAQGVLEHATTLLRGKHADNYMIFNLSSPGRPGEPNTREVGWPQGLAPSLERLCALCKELDSWLNGTSNRVVVLHARGSKERLGVAVSAYMNYSSICGGRDQALDRFAMRRFLDDKIGSLQVPSHRRYIEYFSGLLSGSLRISQSPLYLTHLTVLGVPLFEPTGCRAFLKVYEGLTPVYTSDLYSVTNAREFTVNLGGLRLRGDILVKCYHRVYSKQTREVMFSLQFHTCVITENVVSFPRSELDVACDDPRCPPDSVVTLYFATDAKRQDGPIPAPTPAVPHASAHNDPILHWDSYTNLEISDDARRGGSKLDERAAVSIVHLEPLTNAAGNMFCQVEGKWRFITTGAIFTAGNRSKVGSMDGQEGRETPLSPPPPSSSSVQTSPRGLGYTCGPIDGSLYAVVHQSAAGGARGSPLTVSMDSGISSAPPQRPSPPEPEPENQAHGDLDKLLHDMMLTVESMPDPPTDDYNRDRGEKMYIQESRSYSSHGSSHPTSTYSTLKDSYRSYGASKESSPPYNSSSSYSTLKNEYRDSSKSIEHRDFEYRMSPDRKISESSDSYRKHTDSFSPPGNIDFIDEDIPYHARQTSQPFSYGATTDMIKHQKLSSPSLVRKASVRGIAPVVDFEDILGENSRRPMSPLSPNTPDPPPEFANGPVKSGSDHIDGLSWLRQQQLKLAARRDERSPGKLWRQETGNRVIGELRSLQRGRLRHDGYASDSAVLDDDDDGWTANSISGQPSSRAVPYTSAPASPLLPQRSSSRKYNGSTGNGVLGRPRAESMNERPFVSVKRAYEYRKYDSQSPPTSPRSALAAVAPLGFAASQQSSSSNAERSQAHQQQPPRPESRSDSFARADALLREHRHHQLQTGVINSVSNDHSERKQTIAIQEYATSSRNSRPESRNRVTYQSVGSYSSSSSNDQVDAGLLAVVDQPDPLVSLIQSLAEISPIRASPSMTKTENEHPGGSNAIAAATISTSVLSNNVTNCSPNQSPKAWQNCTQPHNDLASSWTERSVSPGSAVVSGASRPQTPAFPVHPRTPYVNNASPTVTFASDRTYVTSNNSYNVSNNNNNEASGNNNNNVGNYGAERTIYIEERREASKETGLPPKSPTTQRKDRPVSPVSESTMSQPQAVSRSPGTPTHVEFAQSPKSATSYTSINSGGQSSPQVQYYSSRRSSVHSNTEPQEVADVNVKFVRDTSRIWYKPNISREQAISMLKDATPGTFVVRDSNSFPGAFGLALKVATPPPGAPSTPRDPSSELVRHFLIEPTSRGVRLKGCANEPVFSSLSALVYQHSLMAMALPCQLLLPEPEAAARALDSPGTNSTQQLLAQGAACNVLYLFTIDTESLTGPQAIKKAITHLFEQKPLPVATIVHFKVSTQGITLTDNARKLFFRRHYPTNNISYCGLDSEERTWDFTSEDTGRPLSAHLLCQLTRNLRDDRASLARSKHAMSAGVESILCVILGVSGILMPHPANSIPYRGNYTVKHPQYDHLEQRIFKKEKILDEEKKLLFAEANNNHLQNTPKEFSWDDDDYRGFSLYGLVESMLSVVASGLSTVVSSIVGTEKKDSRSGTRRINYKNYHLIRAFPNTENQASDLRDLRDAEPEDVKFWSFPNPNRTSDMIVAPDLVNDVKDYLRDKKIDFKVLISDIQKTISYQNPKMSKEQREDLVTTQGHTMTWKRYHRYGDILRYLEHLAFRYPTIVELITIGHSYEGQPIKMAKVSTGLNKEGERKPAIWIDAGMHGREWIGSAVATYILSQLVEKNSSYTKLLNNSDWMILPVVNPDGYEYSHVSDRFWRKTRSNHVESQNDSRYTPSNLLQFVTHYTRWFWTTCEGVDPNRNFAYHWGEDKEGGASSDPCHETYSGPFAFSEPETKAMADYILANKQHIRMYLTLHSYSQMWLVPWGYTRSKPSDYSDLMNVARKAINAISKVHGTNYQLGPATELMYLTSGASDDWAKGVASIKYAYTVELRDRGTYGFLLPATQIVPTAREIWAGIRAIARLVTCNT</sequence>
<dbReference type="Gene3D" id="3.90.190.10">
    <property type="entry name" value="Protein tyrosine phosphatase superfamily"/>
    <property type="match status" value="1"/>
</dbReference>
<dbReference type="PROSITE" id="PS51181">
    <property type="entry name" value="PPASE_TENSIN"/>
    <property type="match status" value="1"/>
</dbReference>
<dbReference type="Proteomes" id="UP000078492">
    <property type="component" value="Unassembled WGS sequence"/>
</dbReference>
<dbReference type="InterPro" id="IPR013625">
    <property type="entry name" value="PTB"/>
</dbReference>
<evidence type="ECO:0000256" key="15">
    <source>
        <dbReference type="SAM" id="MobiDB-lite"/>
    </source>
</evidence>
<dbReference type="PROSITE" id="PS00132">
    <property type="entry name" value="CARBOXYPEPT_ZN_1"/>
    <property type="match status" value="1"/>
</dbReference>
<dbReference type="InterPro" id="IPR036990">
    <property type="entry name" value="M14A-like_propep"/>
</dbReference>
<dbReference type="PRINTS" id="PR00765">
    <property type="entry name" value="CRBOXYPTASEA"/>
</dbReference>
<dbReference type="Gene3D" id="2.30.29.30">
    <property type="entry name" value="Pleckstrin-homology domain (PH domain)/Phosphotyrosine-binding domain (PTB)"/>
    <property type="match status" value="1"/>
</dbReference>
<keyword evidence="6 20" id="KW-0645">Protease</keyword>
<evidence type="ECO:0000256" key="12">
    <source>
        <dbReference type="ARBA" id="ARBA00022999"/>
    </source>
</evidence>
<accession>A0A195D8M1</accession>
<evidence type="ECO:0000259" key="18">
    <source>
        <dbReference type="PROSITE" id="PS51182"/>
    </source>
</evidence>
<dbReference type="PROSITE" id="PS50001">
    <property type="entry name" value="SH2"/>
    <property type="match status" value="1"/>
</dbReference>
<feature type="region of interest" description="Disordered" evidence="15">
    <location>
        <begin position="532"/>
        <end position="567"/>
    </location>
</feature>
<evidence type="ECO:0000256" key="7">
    <source>
        <dbReference type="ARBA" id="ARBA00022723"/>
    </source>
</evidence>
<feature type="domain" description="SH2" evidence="16">
    <location>
        <begin position="1375"/>
        <end position="1482"/>
    </location>
</feature>
<evidence type="ECO:0000256" key="14">
    <source>
        <dbReference type="PROSITE-ProRule" id="PRU01379"/>
    </source>
</evidence>
<keyword evidence="9" id="KW-0862">Zinc</keyword>
<name>A0A195D8M1_9HYME</name>
<feature type="compositionally biased region" description="Low complexity" evidence="15">
    <location>
        <begin position="995"/>
        <end position="1007"/>
    </location>
</feature>
<keyword evidence="5" id="KW-0597">Phosphoprotein</keyword>
<dbReference type="EMBL" id="KQ981135">
    <property type="protein sequence ID" value="KYN09221.1"/>
    <property type="molecule type" value="Genomic_DNA"/>
</dbReference>
<protein>
    <submittedName>
        <fullName evidence="20">Carboxypeptidase B</fullName>
    </submittedName>
</protein>
<feature type="region of interest" description="Disordered" evidence="15">
    <location>
        <begin position="1233"/>
        <end position="1258"/>
    </location>
</feature>
<feature type="region of interest" description="Disordered" evidence="15">
    <location>
        <begin position="995"/>
        <end position="1024"/>
    </location>
</feature>
<feature type="compositionally biased region" description="Low complexity" evidence="15">
    <location>
        <begin position="1190"/>
        <end position="1199"/>
    </location>
</feature>
<evidence type="ECO:0000256" key="13">
    <source>
        <dbReference type="PROSITE-ProRule" id="PRU00191"/>
    </source>
</evidence>
<gene>
    <name evidence="20" type="ORF">ALC57_18651</name>
</gene>
<dbReference type="Gene3D" id="3.40.630.10">
    <property type="entry name" value="Zn peptidases"/>
    <property type="match status" value="1"/>
</dbReference>
<dbReference type="Pfam" id="PF00246">
    <property type="entry name" value="Peptidase_M14"/>
    <property type="match status" value="1"/>
</dbReference>
<evidence type="ECO:0000256" key="6">
    <source>
        <dbReference type="ARBA" id="ARBA00022645"/>
    </source>
</evidence>
<organism evidence="20 21">
    <name type="scientific">Trachymyrmex cornetzi</name>
    <dbReference type="NCBI Taxonomy" id="471704"/>
    <lineage>
        <taxon>Eukaryota</taxon>
        <taxon>Metazoa</taxon>
        <taxon>Ecdysozoa</taxon>
        <taxon>Arthropoda</taxon>
        <taxon>Hexapoda</taxon>
        <taxon>Insecta</taxon>
        <taxon>Pterygota</taxon>
        <taxon>Neoptera</taxon>
        <taxon>Endopterygota</taxon>
        <taxon>Hymenoptera</taxon>
        <taxon>Apocrita</taxon>
        <taxon>Aculeata</taxon>
        <taxon>Formicoidea</taxon>
        <taxon>Formicidae</taxon>
        <taxon>Myrmicinae</taxon>
        <taxon>Trachymyrmex</taxon>
    </lineage>
</organism>
<keyword evidence="10" id="KW-0904">Protein phosphatase</keyword>
<evidence type="ECO:0000256" key="2">
    <source>
        <dbReference type="ARBA" id="ARBA00004282"/>
    </source>
</evidence>
<keyword evidence="21" id="KW-1185">Reference proteome</keyword>
<reference evidence="20 21" key="1">
    <citation type="submission" date="2015-09" db="EMBL/GenBank/DDBJ databases">
        <title>Trachymyrmex cornetzi WGS genome.</title>
        <authorList>
            <person name="Nygaard S."/>
            <person name="Hu H."/>
            <person name="Boomsma J."/>
            <person name="Zhang G."/>
        </authorList>
    </citation>
    <scope>NUCLEOTIDE SEQUENCE [LARGE SCALE GENOMIC DNA]</scope>
    <source>
        <strain evidence="20">Tcor2-1</strain>
        <tissue evidence="20">Whole body</tissue>
    </source>
</reference>
<dbReference type="SMART" id="SM00462">
    <property type="entry name" value="PTB"/>
    <property type="match status" value="1"/>
</dbReference>
<keyword evidence="12 13" id="KW-0727">SH2 domain</keyword>
<dbReference type="PROSITE" id="PS00133">
    <property type="entry name" value="CARBOXYPEPT_ZN_2"/>
    <property type="match status" value="1"/>
</dbReference>
<evidence type="ECO:0000313" key="21">
    <source>
        <dbReference type="Proteomes" id="UP000078492"/>
    </source>
</evidence>
<feature type="compositionally biased region" description="Polar residues" evidence="15">
    <location>
        <begin position="906"/>
        <end position="916"/>
    </location>
</feature>
<dbReference type="GO" id="GO:0004721">
    <property type="term" value="F:phosphoprotein phosphatase activity"/>
    <property type="evidence" value="ECO:0007669"/>
    <property type="project" value="UniProtKB-KW"/>
</dbReference>
<evidence type="ECO:0000256" key="4">
    <source>
        <dbReference type="ARBA" id="ARBA00007881"/>
    </source>
</evidence>
<feature type="region of interest" description="Disordered" evidence="15">
    <location>
        <begin position="895"/>
        <end position="960"/>
    </location>
</feature>
<dbReference type="PANTHER" id="PTHR45734">
    <property type="entry name" value="TENSIN"/>
    <property type="match status" value="1"/>
</dbReference>
<dbReference type="SMART" id="SM00252">
    <property type="entry name" value="SH2"/>
    <property type="match status" value="1"/>
</dbReference>
<dbReference type="InterPro" id="IPR029023">
    <property type="entry name" value="Tensin_phosphatase"/>
</dbReference>
<keyword evidence="11" id="KW-0965">Cell junction</keyword>
<feature type="compositionally biased region" description="Low complexity" evidence="15">
    <location>
        <begin position="1083"/>
        <end position="1092"/>
    </location>
</feature>
<dbReference type="InterPro" id="IPR029021">
    <property type="entry name" value="Prot-tyrosine_phosphatase-like"/>
</dbReference>
<dbReference type="Gene3D" id="2.60.40.1110">
    <property type="match status" value="1"/>
</dbReference>
<evidence type="ECO:0000256" key="3">
    <source>
        <dbReference type="ARBA" id="ARBA00005988"/>
    </source>
</evidence>
<comment type="cofactor">
    <cofactor evidence="1">
        <name>Zn(2+)</name>
        <dbReference type="ChEBI" id="CHEBI:29105"/>
    </cofactor>
</comment>
<dbReference type="Pfam" id="PF02244">
    <property type="entry name" value="Propep_M14"/>
    <property type="match status" value="1"/>
</dbReference>
<feature type="region of interest" description="Disordered" evidence="15">
    <location>
        <begin position="588"/>
        <end position="622"/>
    </location>
</feature>
<evidence type="ECO:0000256" key="5">
    <source>
        <dbReference type="ARBA" id="ARBA00022553"/>
    </source>
</evidence>
<dbReference type="InterPro" id="IPR035012">
    <property type="entry name" value="Tensin-like_SH2"/>
</dbReference>
<dbReference type="Pfam" id="PF10409">
    <property type="entry name" value="PTEN_C2"/>
    <property type="match status" value="1"/>
</dbReference>
<keyword evidence="6 20" id="KW-0121">Carboxypeptidase</keyword>
<evidence type="ECO:0000256" key="8">
    <source>
        <dbReference type="ARBA" id="ARBA00022801"/>
    </source>
</evidence>
<evidence type="ECO:0000259" key="19">
    <source>
        <dbReference type="PROSITE" id="PS52035"/>
    </source>
</evidence>
<dbReference type="InterPro" id="IPR033929">
    <property type="entry name" value="Tensin_PTB"/>
</dbReference>
<dbReference type="SMART" id="SM01326">
    <property type="entry name" value="PTEN_C2"/>
    <property type="match status" value="1"/>
</dbReference>
<dbReference type="SUPFAM" id="SSF55550">
    <property type="entry name" value="SH2 domain"/>
    <property type="match status" value="1"/>
</dbReference>
<comment type="subcellular location">
    <subcellularLocation>
        <location evidence="2">Cell junction</location>
    </subcellularLocation>
</comment>
<dbReference type="InterPro" id="IPR035892">
    <property type="entry name" value="C2_domain_sf"/>
</dbReference>
<dbReference type="InterPro" id="IPR057247">
    <property type="entry name" value="CARBOXYPEPT_ZN_2"/>
</dbReference>
<feature type="region of interest" description="Disordered" evidence="15">
    <location>
        <begin position="725"/>
        <end position="749"/>
    </location>
</feature>
<dbReference type="GO" id="GO:0005925">
    <property type="term" value="C:focal adhesion"/>
    <property type="evidence" value="ECO:0007669"/>
    <property type="project" value="TreeGrafter"/>
</dbReference>
<dbReference type="PROSITE" id="PS52035">
    <property type="entry name" value="PEPTIDASE_M14"/>
    <property type="match status" value="1"/>
</dbReference>
<dbReference type="Gene3D" id="3.30.505.10">
    <property type="entry name" value="SH2 domain"/>
    <property type="match status" value="1"/>
</dbReference>
<evidence type="ECO:0000259" key="17">
    <source>
        <dbReference type="PROSITE" id="PS51181"/>
    </source>
</evidence>
<feature type="compositionally biased region" description="Low complexity" evidence="15">
    <location>
        <begin position="691"/>
        <end position="702"/>
    </location>
</feature>
<evidence type="ECO:0000256" key="10">
    <source>
        <dbReference type="ARBA" id="ARBA00022912"/>
    </source>
</evidence>
<feature type="region of interest" description="Disordered" evidence="15">
    <location>
        <begin position="685"/>
        <end position="712"/>
    </location>
</feature>